<dbReference type="InterPro" id="IPR041228">
    <property type="entry name" value="Dynein_C"/>
</dbReference>
<dbReference type="PANTHER" id="PTHR22878:SF70">
    <property type="entry name" value="DYNEIN HEAVY CHAIN 2, AXONEMAL"/>
    <property type="match status" value="1"/>
</dbReference>
<dbReference type="PANTHER" id="PTHR22878">
    <property type="entry name" value="DYNEIN HEAVY CHAIN 6, AXONEMAL-LIKE-RELATED"/>
    <property type="match status" value="1"/>
</dbReference>
<evidence type="ECO:0000313" key="3">
    <source>
        <dbReference type="EMBL" id="CAD7004045.1"/>
    </source>
</evidence>
<proteinExistence type="predicted"/>
<feature type="domain" description="Dynein heavy chain AAA lid" evidence="1">
    <location>
        <begin position="53"/>
        <end position="166"/>
    </location>
</feature>
<evidence type="ECO:0000259" key="2">
    <source>
        <dbReference type="Pfam" id="PF18199"/>
    </source>
</evidence>
<organism evidence="3 4">
    <name type="scientific">Ceratitis capitata</name>
    <name type="common">Mediterranean fruit fly</name>
    <name type="synonym">Tephritis capitata</name>
    <dbReference type="NCBI Taxonomy" id="7213"/>
    <lineage>
        <taxon>Eukaryota</taxon>
        <taxon>Metazoa</taxon>
        <taxon>Ecdysozoa</taxon>
        <taxon>Arthropoda</taxon>
        <taxon>Hexapoda</taxon>
        <taxon>Insecta</taxon>
        <taxon>Pterygota</taxon>
        <taxon>Neoptera</taxon>
        <taxon>Endopterygota</taxon>
        <taxon>Diptera</taxon>
        <taxon>Brachycera</taxon>
        <taxon>Muscomorpha</taxon>
        <taxon>Tephritoidea</taxon>
        <taxon>Tephritidae</taxon>
        <taxon>Ceratitis</taxon>
        <taxon>Ceratitis</taxon>
    </lineage>
</organism>
<dbReference type="InterPro" id="IPR042219">
    <property type="entry name" value="AAA_lid_11_sf"/>
</dbReference>
<reference evidence="3" key="1">
    <citation type="submission" date="2020-11" db="EMBL/GenBank/DDBJ databases">
        <authorList>
            <person name="Whitehead M."/>
        </authorList>
    </citation>
    <scope>NUCLEOTIDE SEQUENCE</scope>
    <source>
        <strain evidence="3">EGII</strain>
    </source>
</reference>
<name>A0A811V126_CERCA</name>
<dbReference type="Proteomes" id="UP000606786">
    <property type="component" value="Unassembled WGS sequence"/>
</dbReference>
<dbReference type="AlphaFoldDB" id="A0A811V126"/>
<dbReference type="Gene3D" id="1.20.1270.280">
    <property type="match status" value="1"/>
</dbReference>
<comment type="caution">
    <text evidence="3">The sequence shown here is derived from an EMBL/GenBank/DDBJ whole genome shotgun (WGS) entry which is preliminary data.</text>
</comment>
<dbReference type="GO" id="GO:0030286">
    <property type="term" value="C:dynein complex"/>
    <property type="evidence" value="ECO:0007669"/>
    <property type="project" value="InterPro"/>
</dbReference>
<keyword evidence="4" id="KW-1185">Reference proteome</keyword>
<dbReference type="GO" id="GO:0045505">
    <property type="term" value="F:dynein intermediate chain binding"/>
    <property type="evidence" value="ECO:0007669"/>
    <property type="project" value="InterPro"/>
</dbReference>
<dbReference type="GO" id="GO:0051959">
    <property type="term" value="F:dynein light intermediate chain binding"/>
    <property type="evidence" value="ECO:0007669"/>
    <property type="project" value="InterPro"/>
</dbReference>
<dbReference type="Pfam" id="PF18199">
    <property type="entry name" value="Dynein_C"/>
    <property type="match status" value="1"/>
</dbReference>
<dbReference type="FunFam" id="1.20.1270.280:FF:000001">
    <property type="entry name" value="dynein heavy chain 7, axonemal"/>
    <property type="match status" value="1"/>
</dbReference>
<sequence length="494" mass="56458">MTNEPPKGLKANMFRSFNSDPLVRDKFFTNAFLYSDMANKCWLRGVFALVFFHELKMFIAQSKSIPFRGHVYLTGECNYGGRVTDDKDRRLILSLLNMIYNPTTIEMDNTQISFLSKPSKIRRKLSLITIWHLPRTAKSTRLNSLEYISTFALSPHPEVFGLHENADINRNNKETSSLIGGVLLTQTDLMASVKASGAAGGASVDPAFAICKEILSRLPQAFNVAEVGQKYPVIYTNSMNTVLRQELIRFNRLLDYIRKSLANVQKAIQGQIAMIPELERTHSSMVIGKLPADWLKRSYPSLKPLGSYITDFLMRLEFFQRWIDEGEPSVYWLSGFYFTQSFITGVLQNYSRKNTLQIDMVEIKFEVTKFESEVDKLPSFGAFIRGLFIEGARFNRETQELDESYSKILFDTLPVMYFRPTLKQTQDDGHGGKEEATKGRTIYDCPVYKTSERRGILSTTGHSTNFVMYMQLNCSKTPMHWINRGTASLCQLDD</sequence>
<dbReference type="EMBL" id="CAJHJT010000034">
    <property type="protein sequence ID" value="CAD7004045.1"/>
    <property type="molecule type" value="Genomic_DNA"/>
</dbReference>
<protein>
    <submittedName>
        <fullName evidence="3">(Mediterranean fruit fly) hypothetical protein</fullName>
    </submittedName>
</protein>
<dbReference type="InterPro" id="IPR043160">
    <property type="entry name" value="Dynein_C_barrel"/>
</dbReference>
<dbReference type="OrthoDB" id="447173at2759"/>
<feature type="domain" description="Dynein heavy chain C-terminal" evidence="2">
    <location>
        <begin position="173"/>
        <end position="490"/>
    </location>
</feature>
<accession>A0A811V126</accession>
<dbReference type="FunFam" id="3.10.490.20:FF:000001">
    <property type="entry name" value="dynein heavy chain 7, axonemal"/>
    <property type="match status" value="1"/>
</dbReference>
<dbReference type="GO" id="GO:0007018">
    <property type="term" value="P:microtubule-based movement"/>
    <property type="evidence" value="ECO:0007669"/>
    <property type="project" value="InterPro"/>
</dbReference>
<dbReference type="InterPro" id="IPR026983">
    <property type="entry name" value="DHC"/>
</dbReference>
<evidence type="ECO:0000259" key="1">
    <source>
        <dbReference type="Pfam" id="PF18198"/>
    </source>
</evidence>
<dbReference type="Gene3D" id="1.10.8.720">
    <property type="entry name" value="Region D6 of dynein motor"/>
    <property type="match status" value="1"/>
</dbReference>
<dbReference type="Pfam" id="PF18198">
    <property type="entry name" value="AAA_lid_11"/>
    <property type="match status" value="1"/>
</dbReference>
<gene>
    <name evidence="3" type="ORF">CCAP1982_LOCUS12470</name>
</gene>
<evidence type="ECO:0000313" key="4">
    <source>
        <dbReference type="Proteomes" id="UP000606786"/>
    </source>
</evidence>
<dbReference type="InterPro" id="IPR041658">
    <property type="entry name" value="AAA_lid_11"/>
</dbReference>
<dbReference type="Gene3D" id="3.10.490.20">
    <property type="match status" value="1"/>
</dbReference>